<name>A0ABV6FAA2_9BURK</name>
<dbReference type="EMBL" id="JBHLWP010000001">
    <property type="protein sequence ID" value="MFC0250455.1"/>
    <property type="molecule type" value="Genomic_DNA"/>
</dbReference>
<feature type="compositionally biased region" description="Pro residues" evidence="1">
    <location>
        <begin position="193"/>
        <end position="204"/>
    </location>
</feature>
<dbReference type="InterPro" id="IPR021735">
    <property type="entry name" value="DUF3306"/>
</dbReference>
<reference evidence="2 3" key="1">
    <citation type="submission" date="2024-09" db="EMBL/GenBank/DDBJ databases">
        <authorList>
            <person name="Sun Q."/>
            <person name="Mori K."/>
        </authorList>
    </citation>
    <scope>NUCLEOTIDE SEQUENCE [LARGE SCALE GENOMIC DNA]</scope>
    <source>
        <strain evidence="2 3">CCM 7792</strain>
    </source>
</reference>
<organism evidence="2 3">
    <name type="scientific">Massilia consociata</name>
    <dbReference type="NCBI Taxonomy" id="760117"/>
    <lineage>
        <taxon>Bacteria</taxon>
        <taxon>Pseudomonadati</taxon>
        <taxon>Pseudomonadota</taxon>
        <taxon>Betaproteobacteria</taxon>
        <taxon>Burkholderiales</taxon>
        <taxon>Oxalobacteraceae</taxon>
        <taxon>Telluria group</taxon>
        <taxon>Massilia</taxon>
    </lineage>
</organism>
<sequence length="210" mass="21731">MSGEGFFRRWSRLKASGETVAEPQAPPAARAVPQPAGAPGAPVDQPVAVRAPAAPGTQDRPQGPLPTLEDAARLTSDADFSSFVAPGVDKSVQRLALKKLFADPHFNAVDGLDMYMSDYTKASPLTPAMLASLQHAQGLVARLLDDQQRAAQEQAAEARTAEAQTAEVQTADAHAAEAPAPASQADALAEEPGPAPEQGDPPPSTQQGNA</sequence>
<feature type="compositionally biased region" description="Low complexity" evidence="1">
    <location>
        <begin position="151"/>
        <end position="192"/>
    </location>
</feature>
<feature type="compositionally biased region" description="Low complexity" evidence="1">
    <location>
        <begin position="20"/>
        <end position="49"/>
    </location>
</feature>
<dbReference type="Pfam" id="PF11748">
    <property type="entry name" value="DUF3306"/>
    <property type="match status" value="1"/>
</dbReference>
<evidence type="ECO:0000313" key="2">
    <source>
        <dbReference type="EMBL" id="MFC0250455.1"/>
    </source>
</evidence>
<feature type="region of interest" description="Disordered" evidence="1">
    <location>
        <begin position="16"/>
        <end position="68"/>
    </location>
</feature>
<dbReference type="Proteomes" id="UP001589773">
    <property type="component" value="Unassembled WGS sequence"/>
</dbReference>
<accession>A0ABV6FAA2</accession>
<dbReference type="RefSeq" id="WP_379677205.1">
    <property type="nucleotide sequence ID" value="NZ_JBHLWP010000001.1"/>
</dbReference>
<evidence type="ECO:0000313" key="3">
    <source>
        <dbReference type="Proteomes" id="UP001589773"/>
    </source>
</evidence>
<protein>
    <submittedName>
        <fullName evidence="2">DUF3306 domain-containing protein</fullName>
    </submittedName>
</protein>
<keyword evidence="3" id="KW-1185">Reference proteome</keyword>
<evidence type="ECO:0000256" key="1">
    <source>
        <dbReference type="SAM" id="MobiDB-lite"/>
    </source>
</evidence>
<gene>
    <name evidence="2" type="ORF">ACFFJK_01010</name>
</gene>
<comment type="caution">
    <text evidence="2">The sequence shown here is derived from an EMBL/GenBank/DDBJ whole genome shotgun (WGS) entry which is preliminary data.</text>
</comment>
<feature type="region of interest" description="Disordered" evidence="1">
    <location>
        <begin position="151"/>
        <end position="210"/>
    </location>
</feature>
<proteinExistence type="predicted"/>